<comment type="similarity">
    <text evidence="1 6 7">Belongs to the glycosyl hydrolase 9 (cellulase E) family.</text>
</comment>
<dbReference type="Gene3D" id="2.60.40.10">
    <property type="entry name" value="Immunoglobulins"/>
    <property type="match status" value="1"/>
</dbReference>
<evidence type="ECO:0000256" key="3">
    <source>
        <dbReference type="ARBA" id="ARBA00023277"/>
    </source>
</evidence>
<dbReference type="PROSITE" id="PS00698">
    <property type="entry name" value="GH9_3"/>
    <property type="match status" value="1"/>
</dbReference>
<dbReference type="SUPFAM" id="SSF48208">
    <property type="entry name" value="Six-hairpin glycosidases"/>
    <property type="match status" value="1"/>
</dbReference>
<dbReference type="InterPro" id="IPR004197">
    <property type="entry name" value="Cellulase_Ig-like"/>
</dbReference>
<sequence length="875" mass="96464">MIALLLSIIVVPNLFAQSANLTPKSNQIGYYPESDKIAIVPENEASKFHLRDVETGGVVYWGVLGASEEYSLSGETVKVADFSDFETPGSYSLWVDGGSRSYEFEIKNGVYEELSKGLTKALYYNRASVPLLQTYAGKWARQAGHPDDEVIIHPSAASEGRPANSTISSPGGWYDAGDFNKYVVPISSSISHMLLAYEQFPDYFETQTLNIPESSNTMPDVLDEALFALRWLLTMQDPGDGGVYHKLTHAGFQGNVMPHQATAPRYVVQKSTPATLDFAAVMAQAARVYEPMLPEFADSALTAAEDAWQWAQEKPEVAYKQGSTDNPAPGTINYEFDPDISTGEYGGSDFSDERFWATSELYITTGEDSYYDAGGWSNTGVSGWGNVQALGLFSLLQNRTNLTAVAQSDTAAMKQALVSAFDWYVGAGENSPYRSPFGIESWQFSWGSNGGAGNIGMSMLMLYQTTGNEKYYEAAIDVMDYLMGRNAIAYSYVTGFGEQSPMHIHHRQSEGDNVREPVPGWVAGGANPYNQSQDCGESAYNSDLPALSYLDAYCSYSTNEITTYWNSPFIYMTAALEAMTSDYQYQPEKTLAFTAPSADSLYEPGSTIDLVWNAENVSTVNLSYKMFDDEEFTEIASGIDASAGSYTGIDIPELPGDSLVFRIQDAEDDTFEAWSAVVRIKPGRTISDVTVLAQFDFYPDSRLSIRWEAVQIDSIDLLYRLASQEEYSIIASGLDVNLDYYANFWVPDAPGDSLIVRVRDTHDHNIYFDTEPQLILGTVSNEGEDGVPESFALSQNYPNPFNPATVIHYQLAKSGQVQLQVFDVSGRKIADLVNEHKTAGNYSVQFDASHLSTGVYFYRLTAGDFSSTQKMLLIK</sequence>
<dbReference type="PANTHER" id="PTHR22298">
    <property type="entry name" value="ENDO-1,4-BETA-GLUCANASE"/>
    <property type="match status" value="1"/>
</dbReference>
<dbReference type="InterPro" id="IPR012341">
    <property type="entry name" value="6hp_glycosidase-like_sf"/>
</dbReference>
<evidence type="ECO:0000313" key="11">
    <source>
        <dbReference type="EMBL" id="SMO91687.1"/>
    </source>
</evidence>
<evidence type="ECO:0000259" key="8">
    <source>
        <dbReference type="Pfam" id="PF00759"/>
    </source>
</evidence>
<dbReference type="Pfam" id="PF02927">
    <property type="entry name" value="CelD_N"/>
    <property type="match status" value="1"/>
</dbReference>
<dbReference type="InterPro" id="IPR001701">
    <property type="entry name" value="Glyco_hydro_9"/>
</dbReference>
<keyword evidence="12" id="KW-1185">Reference proteome</keyword>
<dbReference type="InterPro" id="IPR014756">
    <property type="entry name" value="Ig_E-set"/>
</dbReference>
<keyword evidence="7" id="KW-0136">Cellulose degradation</keyword>
<feature type="domain" description="Glycoside hydrolase family 9" evidence="8">
    <location>
        <begin position="111"/>
        <end position="572"/>
    </location>
</feature>
<comment type="catalytic activity">
    <reaction evidence="7">
        <text>Endohydrolysis of (1-&gt;4)-beta-D-glucosidic linkages in cellulose, lichenin and cereal beta-D-glucans.</text>
        <dbReference type="EC" id="3.2.1.4"/>
    </reaction>
</comment>
<dbReference type="NCBIfam" id="TIGR04183">
    <property type="entry name" value="Por_Secre_tail"/>
    <property type="match status" value="1"/>
</dbReference>
<dbReference type="CDD" id="cd02850">
    <property type="entry name" value="E_set_Cellulase_N"/>
    <property type="match status" value="1"/>
</dbReference>
<proteinExistence type="inferred from homology"/>
<evidence type="ECO:0000256" key="6">
    <source>
        <dbReference type="PROSITE-ProRule" id="PRU10060"/>
    </source>
</evidence>
<keyword evidence="5 6" id="KW-0624">Polysaccharide degradation</keyword>
<keyword evidence="2 6" id="KW-0378">Hydrolase</keyword>
<dbReference type="InterPro" id="IPR008928">
    <property type="entry name" value="6-hairpin_glycosidase_sf"/>
</dbReference>
<protein>
    <recommendedName>
        <fullName evidence="7">Endoglucanase</fullName>
        <ecNumber evidence="7">3.2.1.4</ecNumber>
    </recommendedName>
</protein>
<evidence type="ECO:0000256" key="4">
    <source>
        <dbReference type="ARBA" id="ARBA00023295"/>
    </source>
</evidence>
<organism evidence="11 12">
    <name type="scientific">Gracilimonas mengyeensis</name>
    <dbReference type="NCBI Taxonomy" id="1302730"/>
    <lineage>
        <taxon>Bacteria</taxon>
        <taxon>Pseudomonadati</taxon>
        <taxon>Balneolota</taxon>
        <taxon>Balneolia</taxon>
        <taxon>Balneolales</taxon>
        <taxon>Balneolaceae</taxon>
        <taxon>Gracilimonas</taxon>
    </lineage>
</organism>
<feature type="active site" evidence="6">
    <location>
        <position position="560"/>
    </location>
</feature>
<evidence type="ECO:0000259" key="10">
    <source>
        <dbReference type="Pfam" id="PF18962"/>
    </source>
</evidence>
<dbReference type="InterPro" id="IPR013783">
    <property type="entry name" value="Ig-like_fold"/>
</dbReference>
<evidence type="ECO:0000256" key="5">
    <source>
        <dbReference type="ARBA" id="ARBA00023326"/>
    </source>
</evidence>
<name>A0A521F6C2_9BACT</name>
<evidence type="ECO:0000313" key="12">
    <source>
        <dbReference type="Proteomes" id="UP000317557"/>
    </source>
</evidence>
<keyword evidence="7" id="KW-0732">Signal</keyword>
<feature type="signal peptide" evidence="7">
    <location>
        <begin position="1"/>
        <end position="16"/>
    </location>
</feature>
<dbReference type="Proteomes" id="UP000317557">
    <property type="component" value="Unassembled WGS sequence"/>
</dbReference>
<evidence type="ECO:0000256" key="1">
    <source>
        <dbReference type="ARBA" id="ARBA00007072"/>
    </source>
</evidence>
<feature type="domain" description="Secretion system C-terminal sorting" evidence="10">
    <location>
        <begin position="797"/>
        <end position="871"/>
    </location>
</feature>
<dbReference type="InterPro" id="IPR033126">
    <property type="entry name" value="Glyco_hydro_9_Asp/Glu_AS"/>
</dbReference>
<accession>A0A521F6C2</accession>
<dbReference type="Gene3D" id="2.60.40.4070">
    <property type="match status" value="1"/>
</dbReference>
<dbReference type="EMBL" id="FXTP01000015">
    <property type="protein sequence ID" value="SMO91687.1"/>
    <property type="molecule type" value="Genomic_DNA"/>
</dbReference>
<dbReference type="Gene3D" id="1.50.10.10">
    <property type="match status" value="1"/>
</dbReference>
<gene>
    <name evidence="11" type="ORF">SAMN06265219_115111</name>
</gene>
<dbReference type="InterPro" id="IPR026444">
    <property type="entry name" value="Secre_tail"/>
</dbReference>
<dbReference type="GO" id="GO:0008810">
    <property type="term" value="F:cellulase activity"/>
    <property type="evidence" value="ECO:0007669"/>
    <property type="project" value="UniProtKB-EC"/>
</dbReference>
<dbReference type="AlphaFoldDB" id="A0A521F6C2"/>
<feature type="chain" id="PRO_5022262977" description="Endoglucanase" evidence="7">
    <location>
        <begin position="17"/>
        <end position="875"/>
    </location>
</feature>
<dbReference type="EC" id="3.2.1.4" evidence="7"/>
<evidence type="ECO:0000259" key="9">
    <source>
        <dbReference type="Pfam" id="PF02927"/>
    </source>
</evidence>
<reference evidence="11 12" key="1">
    <citation type="submission" date="2017-05" db="EMBL/GenBank/DDBJ databases">
        <authorList>
            <person name="Varghese N."/>
            <person name="Submissions S."/>
        </authorList>
    </citation>
    <scope>NUCLEOTIDE SEQUENCE [LARGE SCALE GENOMIC DNA]</scope>
    <source>
        <strain evidence="11 12">DSM 21985</strain>
    </source>
</reference>
<feature type="domain" description="Cellulase Ig-like" evidence="9">
    <location>
        <begin position="26"/>
        <end position="97"/>
    </location>
</feature>
<feature type="active site" evidence="6">
    <location>
        <position position="551"/>
    </location>
</feature>
<dbReference type="SUPFAM" id="SSF81296">
    <property type="entry name" value="E set domains"/>
    <property type="match status" value="1"/>
</dbReference>
<dbReference type="Pfam" id="PF00759">
    <property type="entry name" value="Glyco_hydro_9"/>
    <property type="match status" value="1"/>
</dbReference>
<dbReference type="Pfam" id="PF18962">
    <property type="entry name" value="Por_Secre_tail"/>
    <property type="match status" value="1"/>
</dbReference>
<keyword evidence="3 6" id="KW-0119">Carbohydrate metabolism</keyword>
<dbReference type="GO" id="GO:0030245">
    <property type="term" value="P:cellulose catabolic process"/>
    <property type="evidence" value="ECO:0007669"/>
    <property type="project" value="UniProtKB-KW"/>
</dbReference>
<evidence type="ECO:0000256" key="2">
    <source>
        <dbReference type="ARBA" id="ARBA00022801"/>
    </source>
</evidence>
<keyword evidence="4 6" id="KW-0326">Glycosidase</keyword>
<evidence type="ECO:0000256" key="7">
    <source>
        <dbReference type="RuleBase" id="RU361166"/>
    </source>
</evidence>